<reference evidence="2 3" key="1">
    <citation type="journal article" date="2016" name="Int. J. Syst. Evol. Microbiol.">
        <title>Proposal of Mucilaginibacter phyllosphaerae sp. nov. isolated from the phyllosphere of Galium album.</title>
        <authorList>
            <person name="Aydogan E.L."/>
            <person name="Busse H.J."/>
            <person name="Moser G."/>
            <person name="Muller C."/>
            <person name="Kampfer P."/>
            <person name="Glaeser S.P."/>
        </authorList>
    </citation>
    <scope>NUCLEOTIDE SEQUENCE [LARGE SCALE GENOMIC DNA]</scope>
    <source>
        <strain evidence="2 3">PP-F2FG21</strain>
    </source>
</reference>
<name>A0A4Y8AJS1_9SPHI</name>
<organism evidence="2 3">
    <name type="scientific">Mucilaginibacter phyllosphaerae</name>
    <dbReference type="NCBI Taxonomy" id="1812349"/>
    <lineage>
        <taxon>Bacteria</taxon>
        <taxon>Pseudomonadati</taxon>
        <taxon>Bacteroidota</taxon>
        <taxon>Sphingobacteriia</taxon>
        <taxon>Sphingobacteriales</taxon>
        <taxon>Sphingobacteriaceae</taxon>
        <taxon>Mucilaginibacter</taxon>
    </lineage>
</organism>
<dbReference type="Proteomes" id="UP000297248">
    <property type="component" value="Unassembled WGS sequence"/>
</dbReference>
<gene>
    <name evidence="2" type="ORF">E2R65_03575</name>
    <name evidence="1" type="ORF">GGR35_000273</name>
</gene>
<dbReference type="EMBL" id="SNQG01000001">
    <property type="protein sequence ID" value="TEW69257.1"/>
    <property type="molecule type" value="Genomic_DNA"/>
</dbReference>
<keyword evidence="4" id="KW-1185">Reference proteome</keyword>
<sequence>MAIMIIKRLLIFLAVTGLSFKLHAQHNLPADALLDHLTGKWLLTGFMAGKQVKHDINAGWVLGHEYFQIKETSREQDAKGRPDYEAVVYITFNKANHQYDCLWLDNTSNAGLSNGIIAHAKREPNQLALLFKFNQHFYFHTTFTYNPSQKSWKWLMTSDDDGKKEIFANAILQKAK</sequence>
<evidence type="ECO:0000313" key="2">
    <source>
        <dbReference type="EMBL" id="TEW69257.1"/>
    </source>
</evidence>
<comment type="caution">
    <text evidence="2">The sequence shown here is derived from an EMBL/GenBank/DDBJ whole genome shotgun (WGS) entry which is preliminary data.</text>
</comment>
<reference evidence="2" key="2">
    <citation type="submission" date="2019-03" db="EMBL/GenBank/DDBJ databases">
        <authorList>
            <person name="Yan Y.-Q."/>
            <person name="Du Z.-J."/>
        </authorList>
    </citation>
    <scope>NUCLEOTIDE SEQUENCE</scope>
    <source>
        <strain evidence="2">PP-F2FG21</strain>
    </source>
</reference>
<evidence type="ECO:0000313" key="4">
    <source>
        <dbReference type="Proteomes" id="UP000583101"/>
    </source>
</evidence>
<dbReference type="Proteomes" id="UP000583101">
    <property type="component" value="Unassembled WGS sequence"/>
</dbReference>
<evidence type="ECO:0000313" key="3">
    <source>
        <dbReference type="Proteomes" id="UP000297248"/>
    </source>
</evidence>
<dbReference type="RefSeq" id="WP_134335092.1">
    <property type="nucleotide sequence ID" value="NZ_BMCZ01000001.1"/>
</dbReference>
<protein>
    <recommendedName>
        <fullName evidence="5">DUF1579 domain-containing protein</fullName>
    </recommendedName>
</protein>
<evidence type="ECO:0008006" key="5">
    <source>
        <dbReference type="Google" id="ProtNLM"/>
    </source>
</evidence>
<dbReference type="OrthoDB" id="791303at2"/>
<dbReference type="EMBL" id="JACIEG010000001">
    <property type="protein sequence ID" value="MBB3967687.1"/>
    <property type="molecule type" value="Genomic_DNA"/>
</dbReference>
<proteinExistence type="predicted"/>
<evidence type="ECO:0000313" key="1">
    <source>
        <dbReference type="EMBL" id="MBB3967687.1"/>
    </source>
</evidence>
<dbReference type="AlphaFoldDB" id="A0A4Y8AJS1"/>
<reference evidence="1 4" key="3">
    <citation type="submission" date="2020-08" db="EMBL/GenBank/DDBJ databases">
        <title>Genomic Encyclopedia of Type Strains, Phase IV (KMG-IV): sequencing the most valuable type-strain genomes for metagenomic binning, comparative biology and taxonomic classification.</title>
        <authorList>
            <person name="Goeker M."/>
        </authorList>
    </citation>
    <scope>NUCLEOTIDE SEQUENCE [LARGE SCALE GENOMIC DNA]</scope>
    <source>
        <strain evidence="1 4">DSM 100995</strain>
    </source>
</reference>
<accession>A0A4Y8AJS1</accession>